<keyword evidence="3" id="KW-0007">Acetylation</keyword>
<feature type="signal peptide" evidence="7">
    <location>
        <begin position="1"/>
        <end position="28"/>
    </location>
</feature>
<dbReference type="InterPro" id="IPR002471">
    <property type="entry name" value="Pept_S9_AS"/>
</dbReference>
<dbReference type="RefSeq" id="WP_420245233.1">
    <property type="nucleotide sequence ID" value="NZ_BOPV01000001.1"/>
</dbReference>
<keyword evidence="7" id="KW-0732">Signal</keyword>
<evidence type="ECO:0000256" key="5">
    <source>
        <dbReference type="ARBA" id="ARBA00032596"/>
    </source>
</evidence>
<proteinExistence type="predicted"/>
<evidence type="ECO:0000259" key="9">
    <source>
        <dbReference type="Pfam" id="PF00930"/>
    </source>
</evidence>
<dbReference type="SUPFAM" id="SSF53474">
    <property type="entry name" value="alpha/beta-Hydrolases"/>
    <property type="match status" value="1"/>
</dbReference>
<accession>A0A8S8XDX9</accession>
<dbReference type="GO" id="GO:0006508">
    <property type="term" value="P:proteolysis"/>
    <property type="evidence" value="ECO:0007669"/>
    <property type="project" value="UniProtKB-KW"/>
</dbReference>
<keyword evidence="2" id="KW-0378">Hydrolase</keyword>
<evidence type="ECO:0000256" key="7">
    <source>
        <dbReference type="SAM" id="SignalP"/>
    </source>
</evidence>
<dbReference type="Pfam" id="PF00930">
    <property type="entry name" value="DPPIV_N"/>
    <property type="match status" value="1"/>
</dbReference>
<name>A0A8S8XDX9_9PROT</name>
<evidence type="ECO:0000256" key="4">
    <source>
        <dbReference type="ARBA" id="ARBA00032284"/>
    </source>
</evidence>
<protein>
    <recommendedName>
        <fullName evidence="5">Acyl-peptide hydrolase</fullName>
    </recommendedName>
    <alternativeName>
        <fullName evidence="4">Acylaminoacyl-peptidase</fullName>
    </alternativeName>
</protein>
<dbReference type="AlphaFoldDB" id="A0A8S8XDX9"/>
<dbReference type="PROSITE" id="PS00708">
    <property type="entry name" value="PRO_ENDOPEP_SER"/>
    <property type="match status" value="1"/>
</dbReference>
<dbReference type="InterPro" id="IPR050278">
    <property type="entry name" value="Serine_Prot_S9B/DPPIV"/>
</dbReference>
<reference evidence="10" key="1">
    <citation type="submission" date="2021-02" db="EMBL/GenBank/DDBJ databases">
        <title>Genome sequence of Rhodospirillales sp. strain TMPK1 isolated from soil.</title>
        <authorList>
            <person name="Nakai R."/>
            <person name="Kusada H."/>
            <person name="Tamaki H."/>
        </authorList>
    </citation>
    <scope>NUCLEOTIDE SEQUENCE</scope>
    <source>
        <strain evidence="10">TMPK1</strain>
    </source>
</reference>
<dbReference type="PANTHER" id="PTHR11731:SF193">
    <property type="entry name" value="DIPEPTIDYL PEPTIDASE 9"/>
    <property type="match status" value="1"/>
</dbReference>
<dbReference type="InterPro" id="IPR011659">
    <property type="entry name" value="WD40"/>
</dbReference>
<dbReference type="Gene3D" id="3.40.50.1820">
    <property type="entry name" value="alpha/beta hydrolase"/>
    <property type="match status" value="1"/>
</dbReference>
<evidence type="ECO:0000313" key="11">
    <source>
        <dbReference type="Proteomes" id="UP000681075"/>
    </source>
</evidence>
<evidence type="ECO:0000259" key="8">
    <source>
        <dbReference type="Pfam" id="PF00326"/>
    </source>
</evidence>
<sequence length="699" mass="74670">MRTVLPAGAKPVLAALLLVLTSSAVAVARTPDFTVEQLLSSPFPYDLIAAPKGGLVAWVYEDHGARNIWVSEAGGGKARKITNYSGDDGTDLGELTWDGDGKTVFFSRGGSLEGGGPVNIMTSPAGAPPQVIWAVSVDGGEPKRIGEGHTATVSPKGDIVAFINNNQVWTAPITGAQPATQLIKDRGRNAQLSWSPDGSKLAFVSGRTDHSFIGVYDVAAKSITWLAPSVDQDRSPSWSADGTKLAFLRIPTGEAFRFGARRESTPWAIVVADAATGAGKPVFTAKRGRGSVFYDTIARKGVFWVGNDQLVFPWEETGWLNLYVMPAAGGTPRVLTPGAHEVFNLSLSPDQSKIVYSSNLNDTDRLHLWEVPVAGGAPKQLTSGTAIDDYPVQTSDGKIVALHGDGQNPLRPVLIDGGAATDLATGVIPSDFPLSKLVQPQGVVFTASDGVQVHGQLFVPANKAASTKGPAVLFFHGGPSREMFLGWHPMDAYSHMYAMNQWLAANGYVVLSVNYRSGIGYGMEFREALNKGPSGASEHKDLIAAVNFLRARSDIDPKRIGSWGISYGGIMTAMGLSRNSDLLAAGVDGAGVHNWKSTLPHLTAPGADPAQAKIAYEASAIATTEKWKSPVLFIHGDDDRNVAFAQTPEMIAALRKRAPSVEIEQIIIPNEIHNYLRFNSWVVFTKAMGEFFDRKLANK</sequence>
<evidence type="ECO:0000256" key="6">
    <source>
        <dbReference type="ARBA" id="ARBA00045885"/>
    </source>
</evidence>
<feature type="chain" id="PRO_5035801970" description="Acyl-peptide hydrolase" evidence="7">
    <location>
        <begin position="29"/>
        <end position="699"/>
    </location>
</feature>
<evidence type="ECO:0000256" key="2">
    <source>
        <dbReference type="ARBA" id="ARBA00022801"/>
    </source>
</evidence>
<dbReference type="Proteomes" id="UP000681075">
    <property type="component" value="Unassembled WGS sequence"/>
</dbReference>
<dbReference type="InterPro" id="IPR002469">
    <property type="entry name" value="Peptidase_S9B_N"/>
</dbReference>
<evidence type="ECO:0000256" key="1">
    <source>
        <dbReference type="ARBA" id="ARBA00022670"/>
    </source>
</evidence>
<dbReference type="GO" id="GO:0004252">
    <property type="term" value="F:serine-type endopeptidase activity"/>
    <property type="evidence" value="ECO:0007669"/>
    <property type="project" value="InterPro"/>
</dbReference>
<comment type="caution">
    <text evidence="10">The sequence shown here is derived from an EMBL/GenBank/DDBJ whole genome shotgun (WGS) entry which is preliminary data.</text>
</comment>
<dbReference type="Pfam" id="PF07676">
    <property type="entry name" value="PD40"/>
    <property type="match status" value="2"/>
</dbReference>
<dbReference type="InterPro" id="IPR029058">
    <property type="entry name" value="AB_hydrolase_fold"/>
</dbReference>
<keyword evidence="11" id="KW-1185">Reference proteome</keyword>
<dbReference type="PANTHER" id="PTHR11731">
    <property type="entry name" value="PROTEASE FAMILY S9B,C DIPEPTIDYL-PEPTIDASE IV-RELATED"/>
    <property type="match status" value="1"/>
</dbReference>
<organism evidence="10 11">
    <name type="scientific">Roseiterribacter gracilis</name>
    <dbReference type="NCBI Taxonomy" id="2812848"/>
    <lineage>
        <taxon>Bacteria</taxon>
        <taxon>Pseudomonadati</taxon>
        <taxon>Pseudomonadota</taxon>
        <taxon>Alphaproteobacteria</taxon>
        <taxon>Rhodospirillales</taxon>
        <taxon>Roseiterribacteraceae</taxon>
        <taxon>Roseiterribacter</taxon>
    </lineage>
</organism>
<dbReference type="EMBL" id="BOPV01000001">
    <property type="protein sequence ID" value="GIL41653.1"/>
    <property type="molecule type" value="Genomic_DNA"/>
</dbReference>
<gene>
    <name evidence="10" type="ORF">TMPK1_38900</name>
</gene>
<dbReference type="SUPFAM" id="SSF82171">
    <property type="entry name" value="DPP6 N-terminal domain-like"/>
    <property type="match status" value="1"/>
</dbReference>
<keyword evidence="1" id="KW-0645">Protease</keyword>
<dbReference type="Gene3D" id="2.120.10.30">
    <property type="entry name" value="TolB, C-terminal domain"/>
    <property type="match status" value="2"/>
</dbReference>
<dbReference type="InterPro" id="IPR011042">
    <property type="entry name" value="6-blade_b-propeller_TolB-like"/>
</dbReference>
<evidence type="ECO:0000313" key="10">
    <source>
        <dbReference type="EMBL" id="GIL41653.1"/>
    </source>
</evidence>
<dbReference type="Pfam" id="PF00326">
    <property type="entry name" value="Peptidase_S9"/>
    <property type="match status" value="1"/>
</dbReference>
<dbReference type="GO" id="GO:0008239">
    <property type="term" value="F:dipeptidyl-peptidase activity"/>
    <property type="evidence" value="ECO:0007669"/>
    <property type="project" value="TreeGrafter"/>
</dbReference>
<dbReference type="InterPro" id="IPR001375">
    <property type="entry name" value="Peptidase_S9_cat"/>
</dbReference>
<feature type="domain" description="Dipeptidylpeptidase IV N-terminal" evidence="9">
    <location>
        <begin position="261"/>
        <end position="388"/>
    </location>
</feature>
<comment type="function">
    <text evidence="6">This enzyme catalyzes the hydrolysis of the N-terminal peptide bond of an N-acetylated peptide to generate an N-acetylated amino acid and a peptide with a free N-terminus. It preferentially cleaves off Ac-Ala, Ac-Met and Ac-Ser. Also, involved in the degradation of oxidized and glycated proteins.</text>
</comment>
<feature type="domain" description="Peptidase S9 prolyl oligopeptidase catalytic" evidence="8">
    <location>
        <begin position="499"/>
        <end position="698"/>
    </location>
</feature>
<dbReference type="Gene3D" id="2.120.10.60">
    <property type="entry name" value="Tricorn protease N-terminal domain"/>
    <property type="match status" value="1"/>
</dbReference>
<evidence type="ECO:0000256" key="3">
    <source>
        <dbReference type="ARBA" id="ARBA00022990"/>
    </source>
</evidence>